<sequence length="100" mass="11526">MSIAYCYLILALGTAAASPQQGKGYSQVPDRRRNILKAFEYYQDIRLPGNLIGDIHREYPGWIPDNSRYIVSYGSNKEVKKVYKLWLAKDDSRKKLKLSL</sequence>
<evidence type="ECO:0000313" key="2">
    <source>
        <dbReference type="Proteomes" id="UP000184231"/>
    </source>
</evidence>
<name>A0A1M6GN83_9FLAO</name>
<dbReference type="AlphaFoldDB" id="A0A1M6GN83"/>
<gene>
    <name evidence="1" type="ORF">SAMN04487911_11171</name>
</gene>
<proteinExistence type="predicted"/>
<dbReference type="Proteomes" id="UP000184231">
    <property type="component" value="Unassembled WGS sequence"/>
</dbReference>
<protein>
    <submittedName>
        <fullName evidence="1">Uncharacterized protein</fullName>
    </submittedName>
</protein>
<organism evidence="1 2">
    <name type="scientific">Arenibacter nanhaiticus</name>
    <dbReference type="NCBI Taxonomy" id="558155"/>
    <lineage>
        <taxon>Bacteria</taxon>
        <taxon>Pseudomonadati</taxon>
        <taxon>Bacteroidota</taxon>
        <taxon>Flavobacteriia</taxon>
        <taxon>Flavobacteriales</taxon>
        <taxon>Flavobacteriaceae</taxon>
        <taxon>Arenibacter</taxon>
    </lineage>
</organism>
<dbReference type="STRING" id="558155.SAMN04487911_11171"/>
<keyword evidence="2" id="KW-1185">Reference proteome</keyword>
<dbReference type="EMBL" id="FQYX01000011">
    <property type="protein sequence ID" value="SHJ11330.1"/>
    <property type="molecule type" value="Genomic_DNA"/>
</dbReference>
<accession>A0A1M6GN83</accession>
<evidence type="ECO:0000313" key="1">
    <source>
        <dbReference type="EMBL" id="SHJ11330.1"/>
    </source>
</evidence>
<reference evidence="1 2" key="1">
    <citation type="submission" date="2016-11" db="EMBL/GenBank/DDBJ databases">
        <authorList>
            <person name="Jaros S."/>
            <person name="Januszkiewicz K."/>
            <person name="Wedrychowicz H."/>
        </authorList>
    </citation>
    <scope>NUCLEOTIDE SEQUENCE [LARGE SCALE GENOMIC DNA]</scope>
    <source>
        <strain evidence="1 2">CGMCC 1.8863</strain>
    </source>
</reference>